<dbReference type="EMBL" id="LPHD01000049">
    <property type="protein sequence ID" value="KWA84275.1"/>
    <property type="molecule type" value="Genomic_DNA"/>
</dbReference>
<reference evidence="1 2" key="1">
    <citation type="submission" date="2015-11" db="EMBL/GenBank/DDBJ databases">
        <title>Expanding the genomic diversity of Burkholderia species for the development of highly accurate diagnostics.</title>
        <authorList>
            <person name="Sahl J."/>
            <person name="Keim P."/>
            <person name="Wagner D."/>
        </authorList>
    </citation>
    <scope>NUCLEOTIDE SEQUENCE [LARGE SCALE GENOMIC DNA]</scope>
    <source>
        <strain evidence="1 2">MSMB2087WGS</strain>
    </source>
</reference>
<name>A0A106QD70_9BURK</name>
<gene>
    <name evidence="1" type="ORF">WL29_23235</name>
</gene>
<accession>A0A106QD70</accession>
<organism evidence="1 2">
    <name type="scientific">Burkholderia ubonensis</name>
    <dbReference type="NCBI Taxonomy" id="101571"/>
    <lineage>
        <taxon>Bacteria</taxon>
        <taxon>Pseudomonadati</taxon>
        <taxon>Pseudomonadota</taxon>
        <taxon>Betaproteobacteria</taxon>
        <taxon>Burkholderiales</taxon>
        <taxon>Burkholderiaceae</taxon>
        <taxon>Burkholderia</taxon>
        <taxon>Burkholderia cepacia complex</taxon>
    </lineage>
</organism>
<evidence type="ECO:0000313" key="1">
    <source>
        <dbReference type="EMBL" id="KWA84275.1"/>
    </source>
</evidence>
<dbReference type="Proteomes" id="UP000060630">
    <property type="component" value="Unassembled WGS sequence"/>
</dbReference>
<protein>
    <submittedName>
        <fullName evidence="1">Uncharacterized protein</fullName>
    </submittedName>
</protein>
<sequence length="72" mass="7854">MGLLARLLHSVYRFQQGDMVNLVRNGHVVLFDGVVVAHTRQGVLVDWPTSGTGWIDPGELVRVVSDTGLARA</sequence>
<comment type="caution">
    <text evidence="1">The sequence shown here is derived from an EMBL/GenBank/DDBJ whole genome shotgun (WGS) entry which is preliminary data.</text>
</comment>
<dbReference type="RefSeq" id="WP_060192673.1">
    <property type="nucleotide sequence ID" value="NZ_LPHD01000049.1"/>
</dbReference>
<dbReference type="AlphaFoldDB" id="A0A106QD70"/>
<proteinExistence type="predicted"/>
<evidence type="ECO:0000313" key="2">
    <source>
        <dbReference type="Proteomes" id="UP000060630"/>
    </source>
</evidence>